<dbReference type="Proteomes" id="UP000290204">
    <property type="component" value="Unassembled WGS sequence"/>
</dbReference>
<reference evidence="2 3" key="1">
    <citation type="submission" date="2019-01" db="EMBL/GenBank/DDBJ databases">
        <title>Lacibacter sp. strain TTM-7.</title>
        <authorList>
            <person name="Chen W.-M."/>
        </authorList>
    </citation>
    <scope>NUCLEOTIDE SEQUENCE [LARGE SCALE GENOMIC DNA]</scope>
    <source>
        <strain evidence="2 3">TTM-7</strain>
    </source>
</reference>
<feature type="transmembrane region" description="Helical" evidence="1">
    <location>
        <begin position="140"/>
        <end position="157"/>
    </location>
</feature>
<evidence type="ECO:0000313" key="2">
    <source>
        <dbReference type="EMBL" id="RXK60941.1"/>
    </source>
</evidence>
<gene>
    <name evidence="2" type="ORF">ESA94_10825</name>
</gene>
<keyword evidence="1" id="KW-0812">Transmembrane</keyword>
<dbReference type="OrthoDB" id="1495153at2"/>
<protein>
    <submittedName>
        <fullName evidence="2">Uncharacterized protein</fullName>
    </submittedName>
</protein>
<sequence>MAFSVKDFLARLNWRQVVIHALAFWFFMHAFETLYYLFNLEIISTFKASGNSTKKLLEEQEVTVEDLSLFLIWQTLSGAIGWLTALFLSIILSVKQRWFWLNVIFSLFLLLLLLRVPVWSYTKHLFYYPGRLFSNSITEFLINGGLLLTLGLLLFFLKPINRFIERGAFHLTTSSDEL</sequence>
<accession>A0A4Q1CJT2</accession>
<evidence type="ECO:0000313" key="3">
    <source>
        <dbReference type="Proteomes" id="UP000290204"/>
    </source>
</evidence>
<feature type="transmembrane region" description="Helical" evidence="1">
    <location>
        <begin position="71"/>
        <end position="92"/>
    </location>
</feature>
<proteinExistence type="predicted"/>
<dbReference type="AlphaFoldDB" id="A0A4Q1CJT2"/>
<keyword evidence="1" id="KW-0472">Membrane</keyword>
<keyword evidence="3" id="KW-1185">Reference proteome</keyword>
<dbReference type="EMBL" id="SDHW01000002">
    <property type="protein sequence ID" value="RXK60941.1"/>
    <property type="molecule type" value="Genomic_DNA"/>
</dbReference>
<organism evidence="2 3">
    <name type="scientific">Lacibacter luteus</name>
    <dbReference type="NCBI Taxonomy" id="2508719"/>
    <lineage>
        <taxon>Bacteria</taxon>
        <taxon>Pseudomonadati</taxon>
        <taxon>Bacteroidota</taxon>
        <taxon>Chitinophagia</taxon>
        <taxon>Chitinophagales</taxon>
        <taxon>Chitinophagaceae</taxon>
        <taxon>Lacibacter</taxon>
    </lineage>
</organism>
<comment type="caution">
    <text evidence="2">The sequence shown here is derived from an EMBL/GenBank/DDBJ whole genome shotgun (WGS) entry which is preliminary data.</text>
</comment>
<feature type="transmembrane region" description="Helical" evidence="1">
    <location>
        <begin position="99"/>
        <end position="120"/>
    </location>
</feature>
<name>A0A4Q1CJT2_9BACT</name>
<evidence type="ECO:0000256" key="1">
    <source>
        <dbReference type="SAM" id="Phobius"/>
    </source>
</evidence>
<keyword evidence="1" id="KW-1133">Transmembrane helix</keyword>
<dbReference type="RefSeq" id="WP_129130902.1">
    <property type="nucleotide sequence ID" value="NZ_SDHW01000002.1"/>
</dbReference>